<accession>A0A329MRB3</accession>
<dbReference type="RefSeq" id="WP_113030967.1">
    <property type="nucleotide sequence ID" value="NZ_QMFB01000005.1"/>
</dbReference>
<comment type="similarity">
    <text evidence="1">Belongs to the short-chain dehydrogenases/reductases (SDR) family.</text>
</comment>
<organism evidence="3 4">
    <name type="scientific">Paenibacillus contaminans</name>
    <dbReference type="NCBI Taxonomy" id="450362"/>
    <lineage>
        <taxon>Bacteria</taxon>
        <taxon>Bacillati</taxon>
        <taxon>Bacillota</taxon>
        <taxon>Bacilli</taxon>
        <taxon>Bacillales</taxon>
        <taxon>Paenibacillaceae</taxon>
        <taxon>Paenibacillus</taxon>
    </lineage>
</organism>
<sequence>MRQLENKVILVTGAFGQAGQSAVSLFLEKGAYVAATDRWESEKFPNLTGLKEQYGEDRLIYVQADIFEESEVQRVIAETDKHFGRLDGTYHTVYGSVEKPALELTLEEWDFTLKGTLTSTFLVNKYALPVMIRSGGGSIVNVSSVLAFRPQASSLAYGTAKAGINHFTRIIAASYAKQGIRANSIVPGDFKSEEGWNSLPESVKQDIRDSTLLGRSGTPVEINEMAAFLLSDASSYITASLFTVDGGYKI</sequence>
<dbReference type="OrthoDB" id="2565295at2"/>
<dbReference type="PRINTS" id="PR00080">
    <property type="entry name" value="SDRFAMILY"/>
</dbReference>
<evidence type="ECO:0000256" key="2">
    <source>
        <dbReference type="ARBA" id="ARBA00023002"/>
    </source>
</evidence>
<reference evidence="3 4" key="1">
    <citation type="journal article" date="2009" name="Int. J. Syst. Evol. Microbiol.">
        <title>Paenibacillus contaminans sp. nov., isolated from a contaminated laboratory plate.</title>
        <authorList>
            <person name="Chou J.H."/>
            <person name="Lee J.H."/>
            <person name="Lin M.C."/>
            <person name="Chang P.S."/>
            <person name="Arun A.B."/>
            <person name="Young C.C."/>
            <person name="Chen W.M."/>
        </authorList>
    </citation>
    <scope>NUCLEOTIDE SEQUENCE [LARGE SCALE GENOMIC DNA]</scope>
    <source>
        <strain evidence="3 4">CKOBP-6</strain>
    </source>
</reference>
<dbReference type="PROSITE" id="PS00061">
    <property type="entry name" value="ADH_SHORT"/>
    <property type="match status" value="1"/>
</dbReference>
<dbReference type="InterPro" id="IPR036291">
    <property type="entry name" value="NAD(P)-bd_dom_sf"/>
</dbReference>
<dbReference type="InterPro" id="IPR020904">
    <property type="entry name" value="Sc_DH/Rdtase_CS"/>
</dbReference>
<keyword evidence="2" id="KW-0560">Oxidoreductase</keyword>
<dbReference type="PANTHER" id="PTHR24321:SF8">
    <property type="entry name" value="ESTRADIOL 17-BETA-DEHYDROGENASE 8-RELATED"/>
    <property type="match status" value="1"/>
</dbReference>
<dbReference type="PANTHER" id="PTHR24321">
    <property type="entry name" value="DEHYDROGENASES, SHORT CHAIN"/>
    <property type="match status" value="1"/>
</dbReference>
<dbReference type="Pfam" id="PF13561">
    <property type="entry name" value="adh_short_C2"/>
    <property type="match status" value="1"/>
</dbReference>
<dbReference type="InterPro" id="IPR002347">
    <property type="entry name" value="SDR_fam"/>
</dbReference>
<dbReference type="GO" id="GO:0016491">
    <property type="term" value="F:oxidoreductase activity"/>
    <property type="evidence" value="ECO:0007669"/>
    <property type="project" value="UniProtKB-KW"/>
</dbReference>
<dbReference type="Proteomes" id="UP000250369">
    <property type="component" value="Unassembled WGS sequence"/>
</dbReference>
<comment type="caution">
    <text evidence="3">The sequence shown here is derived from an EMBL/GenBank/DDBJ whole genome shotgun (WGS) entry which is preliminary data.</text>
</comment>
<protein>
    <submittedName>
        <fullName evidence="3">SDR family NAD(P)-dependent oxidoreductase</fullName>
    </submittedName>
</protein>
<keyword evidence="4" id="KW-1185">Reference proteome</keyword>
<dbReference type="PRINTS" id="PR00081">
    <property type="entry name" value="GDHRDH"/>
</dbReference>
<dbReference type="SUPFAM" id="SSF51735">
    <property type="entry name" value="NAD(P)-binding Rossmann-fold domains"/>
    <property type="match status" value="1"/>
</dbReference>
<dbReference type="EMBL" id="QMFB01000005">
    <property type="protein sequence ID" value="RAV21263.1"/>
    <property type="molecule type" value="Genomic_DNA"/>
</dbReference>
<dbReference type="Gene3D" id="3.40.50.720">
    <property type="entry name" value="NAD(P)-binding Rossmann-like Domain"/>
    <property type="match status" value="1"/>
</dbReference>
<evidence type="ECO:0000313" key="3">
    <source>
        <dbReference type="EMBL" id="RAV21263.1"/>
    </source>
</evidence>
<proteinExistence type="inferred from homology"/>
<name>A0A329MRB3_9BACL</name>
<dbReference type="FunFam" id="3.40.50.720:FF:000084">
    <property type="entry name" value="Short-chain dehydrogenase reductase"/>
    <property type="match status" value="1"/>
</dbReference>
<dbReference type="CDD" id="cd05233">
    <property type="entry name" value="SDR_c"/>
    <property type="match status" value="1"/>
</dbReference>
<gene>
    <name evidence="3" type="ORF">DQG23_11420</name>
</gene>
<evidence type="ECO:0000256" key="1">
    <source>
        <dbReference type="ARBA" id="ARBA00006484"/>
    </source>
</evidence>
<evidence type="ECO:0000313" key="4">
    <source>
        <dbReference type="Proteomes" id="UP000250369"/>
    </source>
</evidence>
<dbReference type="AlphaFoldDB" id="A0A329MRB3"/>
<dbReference type="GO" id="GO:0008206">
    <property type="term" value="P:bile acid metabolic process"/>
    <property type="evidence" value="ECO:0007669"/>
    <property type="project" value="UniProtKB-ARBA"/>
</dbReference>